<dbReference type="OrthoDB" id="9806673at2"/>
<dbReference type="AlphaFoldDB" id="H0UR86"/>
<feature type="modified residue" description="N5-methylglutamine" evidence="4">
    <location>
        <position position="250"/>
    </location>
</feature>
<dbReference type="HOGENOM" id="CLU_221880_1_0_0"/>
<dbReference type="GO" id="GO:0016149">
    <property type="term" value="F:translation release factor activity, codon specific"/>
    <property type="evidence" value="ECO:0007669"/>
    <property type="project" value="UniProtKB-UniRule"/>
</dbReference>
<dbReference type="eggNOG" id="COG1186">
    <property type="taxonomic scope" value="Bacteria"/>
</dbReference>
<evidence type="ECO:0000256" key="4">
    <source>
        <dbReference type="HAMAP-Rule" id="MF_00094"/>
    </source>
</evidence>
<keyword evidence="2 4" id="KW-0488">Methylation</keyword>
<dbReference type="Gene3D" id="3.30.160.20">
    <property type="match status" value="1"/>
</dbReference>
<evidence type="ECO:0000256" key="3">
    <source>
        <dbReference type="ARBA" id="ARBA00022917"/>
    </source>
</evidence>
<keyword evidence="9" id="KW-1185">Reference proteome</keyword>
<organism evidence="8 9">
    <name type="scientific">Thermanaerovibrio velox DSM 12556</name>
    <dbReference type="NCBI Taxonomy" id="926567"/>
    <lineage>
        <taxon>Bacteria</taxon>
        <taxon>Thermotogati</taxon>
        <taxon>Synergistota</taxon>
        <taxon>Synergistia</taxon>
        <taxon>Synergistales</taxon>
        <taxon>Synergistaceae</taxon>
        <taxon>Thermanaerovibrio</taxon>
    </lineage>
</organism>
<feature type="domain" description="Prokaryotic-type class I peptide chain release factors" evidence="7">
    <location>
        <begin position="243"/>
        <end position="259"/>
    </location>
</feature>
<dbReference type="InterPro" id="IPR005139">
    <property type="entry name" value="PCRF"/>
</dbReference>
<dbReference type="PANTHER" id="PTHR43116:SF3">
    <property type="entry name" value="CLASS I PEPTIDE CHAIN RELEASE FACTOR"/>
    <property type="match status" value="1"/>
</dbReference>
<dbReference type="PROSITE" id="PS00745">
    <property type="entry name" value="RF_PROK_I"/>
    <property type="match status" value="1"/>
</dbReference>
<dbReference type="SMART" id="SM00937">
    <property type="entry name" value="PCRF"/>
    <property type="match status" value="1"/>
</dbReference>
<name>H0UR86_9BACT</name>
<dbReference type="Proteomes" id="UP000005730">
    <property type="component" value="Chromosome"/>
</dbReference>
<accession>H0UR86</accession>
<dbReference type="NCBIfam" id="TIGR00020">
    <property type="entry name" value="prfB"/>
    <property type="match status" value="1"/>
</dbReference>
<keyword evidence="4" id="KW-0963">Cytoplasm</keyword>
<comment type="PTM">
    <text evidence="4">Methylated by PrmC. Methylation increases the termination efficiency of RF2.</text>
</comment>
<dbReference type="RefSeq" id="WP_006583336.1">
    <property type="nucleotide sequence ID" value="NZ_CM001377.1"/>
</dbReference>
<dbReference type="EMBL" id="CM001377">
    <property type="protein sequence ID" value="EHM09842.1"/>
    <property type="molecule type" value="Genomic_DNA"/>
</dbReference>
<keyword evidence="6" id="KW-0175">Coiled coil</keyword>
<gene>
    <name evidence="4" type="primary">prfB</name>
    <name evidence="8" type="ORF">TheveDRAFT_0685</name>
</gene>
<evidence type="ECO:0000259" key="7">
    <source>
        <dbReference type="PROSITE" id="PS00745"/>
    </source>
</evidence>
<dbReference type="InterPro" id="IPR000352">
    <property type="entry name" value="Pep_chain_release_fac_I"/>
</dbReference>
<dbReference type="InterPro" id="IPR004374">
    <property type="entry name" value="PrfB"/>
</dbReference>
<dbReference type="HAMAP" id="MF_00094">
    <property type="entry name" value="Rel_fac_2"/>
    <property type="match status" value="1"/>
</dbReference>
<sequence length="374" mass="43041">MVVLPVSTVMGNLRSRMRELRDSLDLDGIDVKIADLMKQASEEGFWERPDSKDLARELAQLQQRRESFSALEREIQDLEVLVEMLQEGEDEELSQEFYQRAEVLEERLERSQVLTLLDEEYDQSDAILSIHAGAGGLDSQDWAEMLYRMYVRWAERNGFKVKLLDELPDQEAGIKSVTIQVSGEYAYGYLKGENGVHRLVRISPFDAAKRRHTSFASVEVMPVLPDDVEIEIRPEDLKMDTFRSSGAGGQYVNMTDSAVRITHIPTGIVVSCQIERSQHMNRATAMQMLRAKLFERQLRERQEQIEALQGEKRAISWGSQIRSYTLQPFQLVKDHRSGCEIGNVQAVLDGQLDELIMAYLRFYKTGRLWRDSEE</sequence>
<evidence type="ECO:0000313" key="9">
    <source>
        <dbReference type="Proteomes" id="UP000005730"/>
    </source>
</evidence>
<dbReference type="SUPFAM" id="SSF75620">
    <property type="entry name" value="Release factor"/>
    <property type="match status" value="1"/>
</dbReference>
<proteinExistence type="inferred from homology"/>
<feature type="coiled-coil region" evidence="6">
    <location>
        <begin position="51"/>
        <end position="91"/>
    </location>
</feature>
<dbReference type="FunFam" id="3.30.160.20:FF:000010">
    <property type="entry name" value="Peptide chain release factor 2"/>
    <property type="match status" value="1"/>
</dbReference>
<dbReference type="InterPro" id="IPR045853">
    <property type="entry name" value="Pep_chain_release_fac_I_sf"/>
</dbReference>
<reference evidence="8 9" key="1">
    <citation type="submission" date="2011-10" db="EMBL/GenBank/DDBJ databases">
        <title>The Noncontiguous Finished genome of Thermanaerovibrio velox DSM 12556.</title>
        <authorList>
            <consortium name="US DOE Joint Genome Institute (JGI-PGF)"/>
            <person name="Lucas S."/>
            <person name="Copeland A."/>
            <person name="Lapidus A."/>
            <person name="Glavina del Rio T."/>
            <person name="Dalin E."/>
            <person name="Tice H."/>
            <person name="Bruce D."/>
            <person name="Goodwin L."/>
            <person name="Pitluck S."/>
            <person name="Peters L."/>
            <person name="Mikhailova N."/>
            <person name="Teshima H."/>
            <person name="Kyrpides N."/>
            <person name="Mavromatis K."/>
            <person name="Ivanova N."/>
            <person name="Markowitz V."/>
            <person name="Cheng J.-F."/>
            <person name="Hugenholtz P."/>
            <person name="Woyke T."/>
            <person name="Wu D."/>
            <person name="Spring S."/>
            <person name="Brambilla E.-M."/>
            <person name="Klenk H.-P."/>
            <person name="Eisen J.A."/>
        </authorList>
    </citation>
    <scope>NUCLEOTIDE SEQUENCE [LARGE SCALE GENOMIC DNA]</scope>
    <source>
        <strain evidence="8 9">DSM 12556</strain>
    </source>
</reference>
<evidence type="ECO:0000313" key="8">
    <source>
        <dbReference type="EMBL" id="EHM09842.1"/>
    </source>
</evidence>
<keyword evidence="3 4" id="KW-0648">Protein biosynthesis</keyword>
<evidence type="ECO:0000256" key="1">
    <source>
        <dbReference type="ARBA" id="ARBA00010835"/>
    </source>
</evidence>
<dbReference type="GO" id="GO:0005737">
    <property type="term" value="C:cytoplasm"/>
    <property type="evidence" value="ECO:0007669"/>
    <property type="project" value="UniProtKB-SubCell"/>
</dbReference>
<dbReference type="Gene3D" id="3.30.70.1660">
    <property type="match status" value="1"/>
</dbReference>
<protein>
    <recommendedName>
        <fullName evidence="4 5">Peptide chain release factor 2</fullName>
        <shortName evidence="4">RF-2</shortName>
    </recommendedName>
</protein>
<dbReference type="Gene3D" id="1.20.58.410">
    <property type="entry name" value="Release factor"/>
    <property type="match status" value="1"/>
</dbReference>
<dbReference type="STRING" id="926567.TheveDRAFT_0685"/>
<evidence type="ECO:0000256" key="2">
    <source>
        <dbReference type="ARBA" id="ARBA00022481"/>
    </source>
</evidence>
<dbReference type="PANTHER" id="PTHR43116">
    <property type="entry name" value="PEPTIDE CHAIN RELEASE FACTOR 2"/>
    <property type="match status" value="1"/>
</dbReference>
<evidence type="ECO:0000256" key="5">
    <source>
        <dbReference type="NCBIfam" id="TIGR00020"/>
    </source>
</evidence>
<dbReference type="Pfam" id="PF03462">
    <property type="entry name" value="PCRF"/>
    <property type="match status" value="1"/>
</dbReference>
<dbReference type="Pfam" id="PF00472">
    <property type="entry name" value="RF-1"/>
    <property type="match status" value="1"/>
</dbReference>
<comment type="similarity">
    <text evidence="1 4">Belongs to the prokaryotic/mitochondrial release factor family.</text>
</comment>
<evidence type="ECO:0000256" key="6">
    <source>
        <dbReference type="SAM" id="Coils"/>
    </source>
</evidence>
<comment type="subcellular location">
    <subcellularLocation>
        <location evidence="4">Cytoplasm</location>
    </subcellularLocation>
</comment>
<comment type="function">
    <text evidence="4">Peptide chain release factor 2 directs the termination of translation in response to the peptide chain termination codons UGA and UAA.</text>
</comment>